<organism evidence="2 3">
    <name type="scientific">Pseudomonas gingeri</name>
    <dbReference type="NCBI Taxonomy" id="117681"/>
    <lineage>
        <taxon>Bacteria</taxon>
        <taxon>Pseudomonadati</taxon>
        <taxon>Pseudomonadota</taxon>
        <taxon>Gammaproteobacteria</taxon>
        <taxon>Pseudomonadales</taxon>
        <taxon>Pseudomonadaceae</taxon>
        <taxon>Pseudomonas</taxon>
    </lineage>
</organism>
<dbReference type="AlphaFoldDB" id="A0A7Y7WBT8"/>
<sequence>MKWGVWALVALVMSGCASVSDIEQSPPTMAVISGKKPMAYAQCFDTRLTKDRGPSLIEPYHKDGVKVVVRDQFSTHPSAVLIIEERSSGSSIKVFESMSNFPLRSKAVLNAAEHCISG</sequence>
<dbReference type="EMBL" id="JACAPU010000011">
    <property type="protein sequence ID" value="NWB46487.1"/>
    <property type="molecule type" value="Genomic_DNA"/>
</dbReference>
<dbReference type="PROSITE" id="PS51257">
    <property type="entry name" value="PROKAR_LIPOPROTEIN"/>
    <property type="match status" value="1"/>
</dbReference>
<feature type="chain" id="PRO_5031317916" description="Lipoprotein" evidence="1">
    <location>
        <begin position="20"/>
        <end position="118"/>
    </location>
</feature>
<gene>
    <name evidence="2" type="ORF">HX829_08270</name>
</gene>
<accession>A0A7Y7WBT8</accession>
<protein>
    <recommendedName>
        <fullName evidence="4">Lipoprotein</fullName>
    </recommendedName>
</protein>
<evidence type="ECO:0008006" key="4">
    <source>
        <dbReference type="Google" id="ProtNLM"/>
    </source>
</evidence>
<keyword evidence="1" id="KW-0732">Signal</keyword>
<dbReference type="Proteomes" id="UP000582981">
    <property type="component" value="Unassembled WGS sequence"/>
</dbReference>
<evidence type="ECO:0000313" key="3">
    <source>
        <dbReference type="Proteomes" id="UP000582981"/>
    </source>
</evidence>
<reference evidence="2 3" key="1">
    <citation type="submission" date="2020-04" db="EMBL/GenBank/DDBJ databases">
        <title>Molecular characterization of pseudomonads from Agaricus bisporus reveal novel blotch 2 pathogens in Western Europe.</title>
        <authorList>
            <person name="Taparia T."/>
            <person name="Krijger M."/>
            <person name="Haynes E."/>
            <person name="Elpinstone J.G."/>
            <person name="Noble R."/>
            <person name="Van Der Wolf J."/>
        </authorList>
    </citation>
    <scope>NUCLEOTIDE SEQUENCE [LARGE SCALE GENOMIC DNA]</scope>
    <source>
        <strain evidence="2 3">F1001</strain>
    </source>
</reference>
<evidence type="ECO:0000256" key="1">
    <source>
        <dbReference type="SAM" id="SignalP"/>
    </source>
</evidence>
<dbReference type="RefSeq" id="WP_100943792.1">
    <property type="nucleotide sequence ID" value="NZ_JACAPU010000011.1"/>
</dbReference>
<proteinExistence type="predicted"/>
<evidence type="ECO:0000313" key="2">
    <source>
        <dbReference type="EMBL" id="NWB46487.1"/>
    </source>
</evidence>
<feature type="signal peptide" evidence="1">
    <location>
        <begin position="1"/>
        <end position="19"/>
    </location>
</feature>
<comment type="caution">
    <text evidence="2">The sequence shown here is derived from an EMBL/GenBank/DDBJ whole genome shotgun (WGS) entry which is preliminary data.</text>
</comment>
<name>A0A7Y7WBT8_9PSED</name>